<name>T1FRY0_HELRO</name>
<keyword evidence="1 2" id="KW-1015">Disulfide bond</keyword>
<evidence type="ECO:0000313" key="7">
    <source>
        <dbReference type="Proteomes" id="UP000015101"/>
    </source>
</evidence>
<dbReference type="InterPro" id="IPR052129">
    <property type="entry name" value="Spermadhesin-Link_domain"/>
</dbReference>
<reference evidence="6" key="3">
    <citation type="submission" date="2015-06" db="UniProtKB">
        <authorList>
            <consortium name="EnsemblMetazoa"/>
        </authorList>
    </citation>
    <scope>IDENTIFICATION</scope>
</reference>
<evidence type="ECO:0000256" key="2">
    <source>
        <dbReference type="PROSITE-ProRule" id="PRU00059"/>
    </source>
</evidence>
<dbReference type="CDD" id="cd00041">
    <property type="entry name" value="CUB"/>
    <property type="match status" value="5"/>
</dbReference>
<dbReference type="EMBL" id="KB095905">
    <property type="protein sequence ID" value="ESO10113.1"/>
    <property type="molecule type" value="Genomic_DNA"/>
</dbReference>
<dbReference type="Proteomes" id="UP000015101">
    <property type="component" value="Unassembled WGS sequence"/>
</dbReference>
<dbReference type="CTD" id="20211577"/>
<evidence type="ECO:0000313" key="5">
    <source>
        <dbReference type="EMBL" id="ESO10113.1"/>
    </source>
</evidence>
<feature type="domain" description="CUB" evidence="4">
    <location>
        <begin position="118"/>
        <end position="233"/>
    </location>
</feature>
<dbReference type="PANTHER" id="PTHR46908">
    <property type="entry name" value="CUBILIN-LIKE PROTEIN"/>
    <property type="match status" value="1"/>
</dbReference>
<dbReference type="EnsemblMetazoa" id="HelroT190380">
    <property type="protein sequence ID" value="HelroP190380"/>
    <property type="gene ID" value="HelroG190380"/>
</dbReference>
<comment type="caution">
    <text evidence="2">Lacks conserved residue(s) required for the propagation of feature annotation.</text>
</comment>
<feature type="domain" description="CUB" evidence="4">
    <location>
        <begin position="465"/>
        <end position="580"/>
    </location>
</feature>
<dbReference type="STRING" id="6412.T1FRY0"/>
<evidence type="ECO:0000256" key="3">
    <source>
        <dbReference type="SAM" id="MobiDB-lite"/>
    </source>
</evidence>
<dbReference type="Pfam" id="PF00431">
    <property type="entry name" value="CUB"/>
    <property type="match status" value="5"/>
</dbReference>
<protein>
    <recommendedName>
        <fullName evidence="4">CUB domain-containing protein</fullName>
    </recommendedName>
</protein>
<dbReference type="SMART" id="SM00042">
    <property type="entry name" value="CUB"/>
    <property type="match status" value="5"/>
</dbReference>
<feature type="region of interest" description="Disordered" evidence="3">
    <location>
        <begin position="607"/>
        <end position="634"/>
    </location>
</feature>
<dbReference type="PANTHER" id="PTHR46908:SF4">
    <property type="entry name" value="TUMOR NECROSIS FACTOR-INDUCIBLE GENE 6 PROTEIN"/>
    <property type="match status" value="1"/>
</dbReference>
<accession>T1FRY0</accession>
<evidence type="ECO:0000313" key="6">
    <source>
        <dbReference type="EnsemblMetazoa" id="HelroP190380"/>
    </source>
</evidence>
<dbReference type="SUPFAM" id="SSF49854">
    <property type="entry name" value="Spermadhesin, CUB domain"/>
    <property type="match status" value="5"/>
</dbReference>
<evidence type="ECO:0000259" key="4">
    <source>
        <dbReference type="PROSITE" id="PS01180"/>
    </source>
</evidence>
<proteinExistence type="predicted"/>
<dbReference type="InterPro" id="IPR000859">
    <property type="entry name" value="CUB_dom"/>
</dbReference>
<dbReference type="HOGENOM" id="CLU_431672_0_0_1"/>
<organism evidence="6 7">
    <name type="scientific">Helobdella robusta</name>
    <name type="common">Californian leech</name>
    <dbReference type="NCBI Taxonomy" id="6412"/>
    <lineage>
        <taxon>Eukaryota</taxon>
        <taxon>Metazoa</taxon>
        <taxon>Spiralia</taxon>
        <taxon>Lophotrochozoa</taxon>
        <taxon>Annelida</taxon>
        <taxon>Clitellata</taxon>
        <taxon>Hirudinea</taxon>
        <taxon>Rhynchobdellida</taxon>
        <taxon>Glossiphoniidae</taxon>
        <taxon>Helobdella</taxon>
    </lineage>
</organism>
<dbReference type="GeneID" id="20211577"/>
<keyword evidence="7" id="KW-1185">Reference proteome</keyword>
<sequence length="634" mass="71971">MLDCDKVLTSFSGNISSPHYGFWKTDFNCRWVINVTSEYILKITFTTFEVSKLTSSKVYIKENNGVADTKVDSYSGTNPPILNRAYISFSNIVVVELENKKDSEVGYFALTYQSVKKCGNDITNFEGILENNVTSDGFFEPNLYCEWNFKAPSGYTWNLTFQYIDMSLDVPSECINKLELYENVVSFNPTYTFCQRSTKVAYRSDNNLYKIVFSTSEKSEHRRKGFRLIYKMLNFSCGGTLNATSTNQTFTSPNFPLPYETGVTCRWLIKGFKEQNVIIFFNTFQLLKTDLCRDESLSIINIDNSEKLLCGESTTLPSFKSVDEHLTILFKSVIREENNLKGFNITYAVTGCSQEFRAMTGRITSPNYPKEHRGNHNCNYKILAPSGTKLSLFFTDFKLEDDFRCEFDYLTVTDSSNRQIKKLCGFYKPGPLFLTDNIASLNFQTDDQDHFGGFDLTYIASHGGCGGTLQELKGLFTSPNYPNPPSTAYTCLWKIILPANYKFRMYLEITPTTASLKDCILEHSQLTIYDGPSELASHNSYCKPEANKTLNILKDTILIKYTSTNSTDENIVFQLLYEGSLHFHINNNNNNYITNFNIYSNAPVEGGNSYSTAPTPLSDDPHDGDDSGDDDDLF</sequence>
<dbReference type="eggNOG" id="KOG4292">
    <property type="taxonomic scope" value="Eukaryota"/>
</dbReference>
<evidence type="ECO:0000256" key="1">
    <source>
        <dbReference type="ARBA" id="ARBA00023157"/>
    </source>
</evidence>
<feature type="domain" description="CUB" evidence="4">
    <location>
        <begin position="237"/>
        <end position="350"/>
    </location>
</feature>
<dbReference type="FunFam" id="2.60.120.290:FF:000005">
    <property type="entry name" value="Procollagen C-endopeptidase enhancer 1"/>
    <property type="match status" value="1"/>
</dbReference>
<dbReference type="OrthoDB" id="6154841at2759"/>
<reference evidence="7" key="1">
    <citation type="submission" date="2012-12" db="EMBL/GenBank/DDBJ databases">
        <authorList>
            <person name="Hellsten U."/>
            <person name="Grimwood J."/>
            <person name="Chapman J.A."/>
            <person name="Shapiro H."/>
            <person name="Aerts A."/>
            <person name="Otillar R.P."/>
            <person name="Terry A.Y."/>
            <person name="Boore J.L."/>
            <person name="Simakov O."/>
            <person name="Marletaz F."/>
            <person name="Cho S.-J."/>
            <person name="Edsinger-Gonzales E."/>
            <person name="Havlak P."/>
            <person name="Kuo D.-H."/>
            <person name="Larsson T."/>
            <person name="Lv J."/>
            <person name="Arendt D."/>
            <person name="Savage R."/>
            <person name="Osoegawa K."/>
            <person name="de Jong P."/>
            <person name="Lindberg D.R."/>
            <person name="Seaver E.C."/>
            <person name="Weisblat D.A."/>
            <person name="Putnam N.H."/>
            <person name="Grigoriev I.V."/>
            <person name="Rokhsar D.S."/>
        </authorList>
    </citation>
    <scope>NUCLEOTIDE SEQUENCE</scope>
</reference>
<gene>
    <name evidence="6" type="primary">20211577</name>
    <name evidence="5" type="ORF">HELRODRAFT_190380</name>
</gene>
<dbReference type="InterPro" id="IPR035914">
    <property type="entry name" value="Sperma_CUB_dom_sf"/>
</dbReference>
<feature type="disulfide bond" evidence="2">
    <location>
        <begin position="118"/>
        <end position="145"/>
    </location>
</feature>
<dbReference type="RefSeq" id="XP_009011927.1">
    <property type="nucleotide sequence ID" value="XM_009013679.1"/>
</dbReference>
<feature type="domain" description="CUB" evidence="4">
    <location>
        <begin position="352"/>
        <end position="461"/>
    </location>
</feature>
<dbReference type="InParanoid" id="T1FRY0"/>
<dbReference type="EMBL" id="AMQM01002877">
    <property type="status" value="NOT_ANNOTATED_CDS"/>
    <property type="molecule type" value="Genomic_DNA"/>
</dbReference>
<dbReference type="Gene3D" id="2.60.120.290">
    <property type="entry name" value="Spermadhesin, CUB domain"/>
    <property type="match status" value="5"/>
</dbReference>
<reference evidence="5 7" key="2">
    <citation type="journal article" date="2013" name="Nature">
        <title>Insights into bilaterian evolution from three spiralian genomes.</title>
        <authorList>
            <person name="Simakov O."/>
            <person name="Marletaz F."/>
            <person name="Cho S.J."/>
            <person name="Edsinger-Gonzales E."/>
            <person name="Havlak P."/>
            <person name="Hellsten U."/>
            <person name="Kuo D.H."/>
            <person name="Larsson T."/>
            <person name="Lv J."/>
            <person name="Arendt D."/>
            <person name="Savage R."/>
            <person name="Osoegawa K."/>
            <person name="de Jong P."/>
            <person name="Grimwood J."/>
            <person name="Chapman J.A."/>
            <person name="Shapiro H."/>
            <person name="Aerts A."/>
            <person name="Otillar R.P."/>
            <person name="Terry A.Y."/>
            <person name="Boore J.L."/>
            <person name="Grigoriev I.V."/>
            <person name="Lindberg D.R."/>
            <person name="Seaver E.C."/>
            <person name="Weisblat D.A."/>
            <person name="Putnam N.H."/>
            <person name="Rokhsar D.S."/>
        </authorList>
    </citation>
    <scope>NUCLEOTIDE SEQUENCE</scope>
</reference>
<feature type="domain" description="CUB" evidence="4">
    <location>
        <begin position="4"/>
        <end position="115"/>
    </location>
</feature>
<dbReference type="PROSITE" id="PS01180">
    <property type="entry name" value="CUB"/>
    <property type="match status" value="5"/>
</dbReference>
<dbReference type="KEGG" id="hro:HELRODRAFT_190380"/>
<dbReference type="AlphaFoldDB" id="T1FRY0"/>
<dbReference type="OMA" id="HESECSW"/>